<evidence type="ECO:0000313" key="3">
    <source>
        <dbReference type="Proteomes" id="UP001219518"/>
    </source>
</evidence>
<dbReference type="GO" id="GO:0000428">
    <property type="term" value="C:DNA-directed RNA polymerase complex"/>
    <property type="evidence" value="ECO:0007669"/>
    <property type="project" value="UniProtKB-KW"/>
</dbReference>
<gene>
    <name evidence="2" type="ORF">KUF71_024364</name>
</gene>
<protein>
    <submittedName>
        <fullName evidence="2">DNA-directed RNA polymerase subunit beta</fullName>
    </submittedName>
</protein>
<evidence type="ECO:0000313" key="2">
    <source>
        <dbReference type="EMBL" id="KAK3915087.1"/>
    </source>
</evidence>
<name>A0AAE1H5B6_9NEOP</name>
<proteinExistence type="predicted"/>
<dbReference type="Proteomes" id="UP001219518">
    <property type="component" value="Unassembled WGS sequence"/>
</dbReference>
<keyword evidence="2" id="KW-0804">Transcription</keyword>
<dbReference type="EMBL" id="JAHWGI010000403">
    <property type="protein sequence ID" value="KAK3915087.1"/>
    <property type="molecule type" value="Genomic_DNA"/>
</dbReference>
<feature type="region of interest" description="Disordered" evidence="1">
    <location>
        <begin position="1"/>
        <end position="36"/>
    </location>
</feature>
<reference evidence="2" key="1">
    <citation type="submission" date="2021-07" db="EMBL/GenBank/DDBJ databases">
        <authorList>
            <person name="Catto M.A."/>
            <person name="Jacobson A."/>
            <person name="Kennedy G."/>
            <person name="Labadie P."/>
            <person name="Hunt B.G."/>
            <person name="Srinivasan R."/>
        </authorList>
    </citation>
    <scope>NUCLEOTIDE SEQUENCE</scope>
    <source>
        <strain evidence="2">PL_HMW_Pooled</strain>
        <tissue evidence="2">Head</tissue>
    </source>
</reference>
<evidence type="ECO:0000256" key="1">
    <source>
        <dbReference type="SAM" id="MobiDB-lite"/>
    </source>
</evidence>
<reference evidence="2" key="2">
    <citation type="journal article" date="2023" name="BMC Genomics">
        <title>Pest status, molecular evolution, and epigenetic factors derived from the genome assembly of Frankliniella fusca, a thysanopteran phytovirus vector.</title>
        <authorList>
            <person name="Catto M.A."/>
            <person name="Labadie P.E."/>
            <person name="Jacobson A.L."/>
            <person name="Kennedy G.G."/>
            <person name="Srinivasan R."/>
            <person name="Hunt B.G."/>
        </authorList>
    </citation>
    <scope>NUCLEOTIDE SEQUENCE</scope>
    <source>
        <strain evidence="2">PL_HMW_Pooled</strain>
    </source>
</reference>
<feature type="compositionally biased region" description="Basic and acidic residues" evidence="1">
    <location>
        <begin position="7"/>
        <end position="28"/>
    </location>
</feature>
<dbReference type="AlphaFoldDB" id="A0AAE1H5B6"/>
<keyword evidence="3" id="KW-1185">Reference proteome</keyword>
<comment type="caution">
    <text evidence="2">The sequence shown here is derived from an EMBL/GenBank/DDBJ whole genome shotgun (WGS) entry which is preliminary data.</text>
</comment>
<sequence>MDQGSLEYRKPGKSHGKEKLSGKVDRAETPPLDVEAGGVDAAEEALAYAKKARLEELSAAQGGLPGAVASVAAAPTTYLPYPPEWYWYDTWALSAFRPWPSIFTATKDGKTAPMPFLREG</sequence>
<organism evidence="2 3">
    <name type="scientific">Frankliniella fusca</name>
    <dbReference type="NCBI Taxonomy" id="407009"/>
    <lineage>
        <taxon>Eukaryota</taxon>
        <taxon>Metazoa</taxon>
        <taxon>Ecdysozoa</taxon>
        <taxon>Arthropoda</taxon>
        <taxon>Hexapoda</taxon>
        <taxon>Insecta</taxon>
        <taxon>Pterygota</taxon>
        <taxon>Neoptera</taxon>
        <taxon>Paraneoptera</taxon>
        <taxon>Thysanoptera</taxon>
        <taxon>Terebrantia</taxon>
        <taxon>Thripoidea</taxon>
        <taxon>Thripidae</taxon>
        <taxon>Frankliniella</taxon>
    </lineage>
</organism>
<accession>A0AAE1H5B6</accession>
<keyword evidence="2" id="KW-0240">DNA-directed RNA polymerase</keyword>